<proteinExistence type="predicted"/>
<keyword evidence="2" id="KW-1185">Reference proteome</keyword>
<reference evidence="1 2" key="1">
    <citation type="submission" date="2021-06" db="EMBL/GenBank/DDBJ databases">
        <title>Caerostris darwini draft genome.</title>
        <authorList>
            <person name="Kono N."/>
            <person name="Arakawa K."/>
        </authorList>
    </citation>
    <scope>NUCLEOTIDE SEQUENCE [LARGE SCALE GENOMIC DNA]</scope>
</reference>
<dbReference type="AlphaFoldDB" id="A0AAV4N6B3"/>
<sequence length="63" mass="7382">MEDSLVNLIYEQRCDFIRNRFSYLATPSKEEENNPCSIRCQQLRSETCISGDSPQTQNKTQKH</sequence>
<protein>
    <submittedName>
        <fullName evidence="1">Uncharacterized protein</fullName>
    </submittedName>
</protein>
<organism evidence="1 2">
    <name type="scientific">Caerostris darwini</name>
    <dbReference type="NCBI Taxonomy" id="1538125"/>
    <lineage>
        <taxon>Eukaryota</taxon>
        <taxon>Metazoa</taxon>
        <taxon>Ecdysozoa</taxon>
        <taxon>Arthropoda</taxon>
        <taxon>Chelicerata</taxon>
        <taxon>Arachnida</taxon>
        <taxon>Araneae</taxon>
        <taxon>Araneomorphae</taxon>
        <taxon>Entelegynae</taxon>
        <taxon>Araneoidea</taxon>
        <taxon>Araneidae</taxon>
        <taxon>Caerostris</taxon>
    </lineage>
</organism>
<feature type="non-terminal residue" evidence="1">
    <location>
        <position position="1"/>
    </location>
</feature>
<evidence type="ECO:0000313" key="1">
    <source>
        <dbReference type="EMBL" id="GIX79226.1"/>
    </source>
</evidence>
<evidence type="ECO:0000313" key="2">
    <source>
        <dbReference type="Proteomes" id="UP001054837"/>
    </source>
</evidence>
<name>A0AAV4N6B3_9ARAC</name>
<dbReference type="EMBL" id="BPLQ01001170">
    <property type="protein sequence ID" value="GIX79226.1"/>
    <property type="molecule type" value="Genomic_DNA"/>
</dbReference>
<comment type="caution">
    <text evidence="1">The sequence shown here is derived from an EMBL/GenBank/DDBJ whole genome shotgun (WGS) entry which is preliminary data.</text>
</comment>
<dbReference type="Proteomes" id="UP001054837">
    <property type="component" value="Unassembled WGS sequence"/>
</dbReference>
<accession>A0AAV4N6B3</accession>
<gene>
    <name evidence="1" type="ORF">CDAR_178141</name>
</gene>